<feature type="transmembrane region" description="Helical" evidence="8">
    <location>
        <begin position="14"/>
        <end position="36"/>
    </location>
</feature>
<evidence type="ECO:0000313" key="12">
    <source>
        <dbReference type="Proteomes" id="UP000252100"/>
    </source>
</evidence>
<feature type="domain" description="Methyl-accepting transducer" evidence="9">
    <location>
        <begin position="144"/>
        <end position="394"/>
    </location>
</feature>
<name>A0A345C0G2_9BACI</name>
<evidence type="ECO:0000256" key="2">
    <source>
        <dbReference type="ARBA" id="ARBA00022475"/>
    </source>
</evidence>
<dbReference type="PROSITE" id="PS50111">
    <property type="entry name" value="CHEMOTAXIS_TRANSDUC_2"/>
    <property type="match status" value="1"/>
</dbReference>
<dbReference type="PROSITE" id="PS50885">
    <property type="entry name" value="HAMP"/>
    <property type="match status" value="1"/>
</dbReference>
<evidence type="ECO:0000256" key="4">
    <source>
        <dbReference type="ARBA" id="ARBA00023224"/>
    </source>
</evidence>
<dbReference type="PANTHER" id="PTHR32089:SF112">
    <property type="entry name" value="LYSOZYME-LIKE PROTEIN-RELATED"/>
    <property type="match status" value="1"/>
</dbReference>
<dbReference type="InterPro" id="IPR004089">
    <property type="entry name" value="MCPsignal_dom"/>
</dbReference>
<reference evidence="11 12" key="1">
    <citation type="journal article" date="2018" name="J. Microbiol.">
        <title>Salicibibacter kimchii gen. nov., sp. nov., a moderately halophilic and alkalitolerant bacterium in the family Bacillaceae, isolated from kimchi.</title>
        <authorList>
            <person name="Jang J.Y."/>
            <person name="Oh Y.J."/>
            <person name="Lim S.K."/>
            <person name="Park H.K."/>
            <person name="Lee C."/>
            <person name="Kim J.Y."/>
            <person name="Lee M.A."/>
            <person name="Choi H.J."/>
        </authorList>
    </citation>
    <scope>NUCLEOTIDE SEQUENCE [LARGE SCALE GENOMIC DNA]</scope>
    <source>
        <strain evidence="11 12">NKC1-1</strain>
    </source>
</reference>
<comment type="subcellular location">
    <subcellularLocation>
        <location evidence="1">Cell membrane</location>
    </subcellularLocation>
</comment>
<organism evidence="11 12">
    <name type="scientific">Salicibibacter kimchii</name>
    <dbReference type="NCBI Taxonomy" id="2099786"/>
    <lineage>
        <taxon>Bacteria</taxon>
        <taxon>Bacillati</taxon>
        <taxon>Bacillota</taxon>
        <taxon>Bacilli</taxon>
        <taxon>Bacillales</taxon>
        <taxon>Bacillaceae</taxon>
        <taxon>Salicibibacter</taxon>
    </lineage>
</organism>
<evidence type="ECO:0000256" key="3">
    <source>
        <dbReference type="ARBA" id="ARBA00023136"/>
    </source>
</evidence>
<keyword evidence="12" id="KW-1185">Reference proteome</keyword>
<feature type="transmembrane region" description="Helical" evidence="8">
    <location>
        <begin position="51"/>
        <end position="71"/>
    </location>
</feature>
<comment type="similarity">
    <text evidence="5">Belongs to the methyl-accepting chemotaxis (MCP) protein family.</text>
</comment>
<sequence>MKRKRFRFGIRRKLILGVTGISLITYGVSAIFIFFLSDIFTAQLGISEDGVILAVLLLGLIWSAVFAFLLAPVITKPITRVTHATRVTADGNIQAEIPVTKSDDELRELALAFNEMSQNFRMIVQEIDQHSTHTHTQADELASSSQEAARRSEEITDTVGEIAGGSENTAQAIQSIAESMEDMTKIADDVHDRATSSKEASTEMVTILKKSRENTLSLWEGINEIENRSEQSLEAMGKLEEGARKVEEIINLVGDIADQTNLLALNASIEAARAGEHGRGFAVVANEVRKLADESSDAVQNITTLIKNIQGDVSRVATEIQTQVDVSGREASKGKNTKQVIDQLVSSCTDVANAVDTITQLVGQQREAIQQTSHQSQEVAAIAEETSAGAEQVTATSESQSTMISAGAEAASALTKQADDLRKTIAKFSA</sequence>
<dbReference type="KEGG" id="rue:DT065_12165"/>
<evidence type="ECO:0000313" key="11">
    <source>
        <dbReference type="EMBL" id="AXF56693.1"/>
    </source>
</evidence>
<dbReference type="SUPFAM" id="SSF58104">
    <property type="entry name" value="Methyl-accepting chemotaxis protein (MCP) signaling domain"/>
    <property type="match status" value="1"/>
</dbReference>
<dbReference type="EMBL" id="CP031092">
    <property type="protein sequence ID" value="AXF56693.1"/>
    <property type="molecule type" value="Genomic_DNA"/>
</dbReference>
<evidence type="ECO:0000256" key="5">
    <source>
        <dbReference type="ARBA" id="ARBA00029447"/>
    </source>
</evidence>
<dbReference type="OrthoDB" id="2489132at2"/>
<feature type="region of interest" description="Disordered" evidence="7">
    <location>
        <begin position="131"/>
        <end position="168"/>
    </location>
</feature>
<evidence type="ECO:0000256" key="7">
    <source>
        <dbReference type="SAM" id="MobiDB-lite"/>
    </source>
</evidence>
<accession>A0A345C0G2</accession>
<dbReference type="Pfam" id="PF00015">
    <property type="entry name" value="MCPsignal"/>
    <property type="match status" value="1"/>
</dbReference>
<dbReference type="Proteomes" id="UP000252100">
    <property type="component" value="Chromosome"/>
</dbReference>
<protein>
    <submittedName>
        <fullName evidence="11">Methyl-accepting chemotaxis protein</fullName>
    </submittedName>
</protein>
<dbReference type="Gene3D" id="1.10.287.950">
    <property type="entry name" value="Methyl-accepting chemotaxis protein"/>
    <property type="match status" value="1"/>
</dbReference>
<feature type="domain" description="HAMP" evidence="10">
    <location>
        <begin position="74"/>
        <end position="125"/>
    </location>
</feature>
<dbReference type="GO" id="GO:0005886">
    <property type="term" value="C:plasma membrane"/>
    <property type="evidence" value="ECO:0007669"/>
    <property type="project" value="UniProtKB-SubCell"/>
</dbReference>
<keyword evidence="8" id="KW-0812">Transmembrane</keyword>
<evidence type="ECO:0000256" key="6">
    <source>
        <dbReference type="PROSITE-ProRule" id="PRU00284"/>
    </source>
</evidence>
<keyword evidence="8" id="KW-1133">Transmembrane helix</keyword>
<keyword evidence="2" id="KW-1003">Cell membrane</keyword>
<keyword evidence="3 8" id="KW-0472">Membrane</keyword>
<dbReference type="InterPro" id="IPR003660">
    <property type="entry name" value="HAMP_dom"/>
</dbReference>
<evidence type="ECO:0000256" key="1">
    <source>
        <dbReference type="ARBA" id="ARBA00004236"/>
    </source>
</evidence>
<dbReference type="AlphaFoldDB" id="A0A345C0G2"/>
<dbReference type="SMART" id="SM00304">
    <property type="entry name" value="HAMP"/>
    <property type="match status" value="1"/>
</dbReference>
<keyword evidence="4 6" id="KW-0807">Transducer</keyword>
<dbReference type="RefSeq" id="WP_114373755.1">
    <property type="nucleotide sequence ID" value="NZ_CP031092.1"/>
</dbReference>
<dbReference type="SMART" id="SM00283">
    <property type="entry name" value="MA"/>
    <property type="match status" value="1"/>
</dbReference>
<dbReference type="GO" id="GO:0007165">
    <property type="term" value="P:signal transduction"/>
    <property type="evidence" value="ECO:0007669"/>
    <property type="project" value="UniProtKB-KW"/>
</dbReference>
<dbReference type="PANTHER" id="PTHR32089">
    <property type="entry name" value="METHYL-ACCEPTING CHEMOTAXIS PROTEIN MCPB"/>
    <property type="match status" value="1"/>
</dbReference>
<dbReference type="CDD" id="cd06225">
    <property type="entry name" value="HAMP"/>
    <property type="match status" value="1"/>
</dbReference>
<proteinExistence type="inferred from homology"/>
<evidence type="ECO:0000259" key="10">
    <source>
        <dbReference type="PROSITE" id="PS50885"/>
    </source>
</evidence>
<dbReference type="Pfam" id="PF00672">
    <property type="entry name" value="HAMP"/>
    <property type="match status" value="1"/>
</dbReference>
<evidence type="ECO:0000256" key="8">
    <source>
        <dbReference type="SAM" id="Phobius"/>
    </source>
</evidence>
<gene>
    <name evidence="11" type="ORF">DT065_12165</name>
</gene>
<evidence type="ECO:0000259" key="9">
    <source>
        <dbReference type="PROSITE" id="PS50111"/>
    </source>
</evidence>